<dbReference type="GO" id="GO:0000977">
    <property type="term" value="F:RNA polymerase II transcription regulatory region sequence-specific DNA binding"/>
    <property type="evidence" value="ECO:0007669"/>
    <property type="project" value="InterPro"/>
</dbReference>
<dbReference type="PRINTS" id="PR00404">
    <property type="entry name" value="MADSDOMAIN"/>
</dbReference>
<keyword evidence="2" id="KW-0805">Transcription regulation</keyword>
<evidence type="ECO:0000256" key="5">
    <source>
        <dbReference type="ARBA" id="ARBA00023242"/>
    </source>
</evidence>
<evidence type="ECO:0000256" key="4">
    <source>
        <dbReference type="ARBA" id="ARBA00023163"/>
    </source>
</evidence>
<dbReference type="CDD" id="cd00265">
    <property type="entry name" value="MADS_MEF2_like"/>
    <property type="match status" value="1"/>
</dbReference>
<keyword evidence="5" id="KW-0539">Nucleus</keyword>
<dbReference type="InterPro" id="IPR033896">
    <property type="entry name" value="MEF2-like_N"/>
</dbReference>
<dbReference type="GO" id="GO:0005634">
    <property type="term" value="C:nucleus"/>
    <property type="evidence" value="ECO:0007669"/>
    <property type="project" value="UniProtKB-SubCell"/>
</dbReference>
<evidence type="ECO:0000259" key="6">
    <source>
        <dbReference type="PROSITE" id="PS50066"/>
    </source>
</evidence>
<dbReference type="PROSITE" id="PS51297">
    <property type="entry name" value="K_BOX"/>
    <property type="match status" value="1"/>
</dbReference>
<protein>
    <recommendedName>
        <fullName evidence="9">MADS-box domain-containing protein</fullName>
    </recommendedName>
</protein>
<dbReference type="Proteomes" id="UP000243499">
    <property type="component" value="Chromosome 7"/>
</dbReference>
<keyword evidence="4" id="KW-0804">Transcription</keyword>
<evidence type="ECO:0000259" key="7">
    <source>
        <dbReference type="PROSITE" id="PS51297"/>
    </source>
</evidence>
<name>A0A2T8ICF2_9POAL</name>
<dbReference type="PROSITE" id="PS00350">
    <property type="entry name" value="MADS_BOX_1"/>
    <property type="match status" value="1"/>
</dbReference>
<dbReference type="PROSITE" id="PS50066">
    <property type="entry name" value="MADS_BOX_2"/>
    <property type="match status" value="1"/>
</dbReference>
<dbReference type="Pfam" id="PF00319">
    <property type="entry name" value="SRF-TF"/>
    <property type="match status" value="1"/>
</dbReference>
<dbReference type="AlphaFoldDB" id="A0A2T8ICF2"/>
<accession>A0A2T8ICF2</accession>
<dbReference type="InterPro" id="IPR050142">
    <property type="entry name" value="MADS-box/MEF2_TF"/>
</dbReference>
<dbReference type="GO" id="GO:0045944">
    <property type="term" value="P:positive regulation of transcription by RNA polymerase II"/>
    <property type="evidence" value="ECO:0007669"/>
    <property type="project" value="InterPro"/>
</dbReference>
<evidence type="ECO:0000256" key="3">
    <source>
        <dbReference type="ARBA" id="ARBA00023125"/>
    </source>
</evidence>
<dbReference type="InterPro" id="IPR002487">
    <property type="entry name" value="TF_Kbox"/>
</dbReference>
<evidence type="ECO:0000256" key="1">
    <source>
        <dbReference type="ARBA" id="ARBA00004123"/>
    </source>
</evidence>
<evidence type="ECO:0008006" key="9">
    <source>
        <dbReference type="Google" id="ProtNLM"/>
    </source>
</evidence>
<organism evidence="8">
    <name type="scientific">Panicum hallii</name>
    <dbReference type="NCBI Taxonomy" id="206008"/>
    <lineage>
        <taxon>Eukaryota</taxon>
        <taxon>Viridiplantae</taxon>
        <taxon>Streptophyta</taxon>
        <taxon>Embryophyta</taxon>
        <taxon>Tracheophyta</taxon>
        <taxon>Spermatophyta</taxon>
        <taxon>Magnoliopsida</taxon>
        <taxon>Liliopsida</taxon>
        <taxon>Poales</taxon>
        <taxon>Poaceae</taxon>
        <taxon>PACMAD clade</taxon>
        <taxon>Panicoideae</taxon>
        <taxon>Panicodae</taxon>
        <taxon>Paniceae</taxon>
        <taxon>Panicinae</taxon>
        <taxon>Panicum</taxon>
        <taxon>Panicum sect. Panicum</taxon>
    </lineage>
</organism>
<feature type="domain" description="K-box" evidence="7">
    <location>
        <begin position="88"/>
        <end position="211"/>
    </location>
</feature>
<dbReference type="Gramene" id="PVH35361">
    <property type="protein sequence ID" value="PVH35361"/>
    <property type="gene ID" value="PAHAL_7G162400"/>
</dbReference>
<proteinExistence type="predicted"/>
<dbReference type="InterPro" id="IPR036879">
    <property type="entry name" value="TF_MADSbox_sf"/>
</dbReference>
<dbReference type="PANTHER" id="PTHR48019">
    <property type="entry name" value="SERUM RESPONSE FACTOR HOMOLOG"/>
    <property type="match status" value="1"/>
</dbReference>
<reference evidence="8" key="1">
    <citation type="submission" date="2018-04" db="EMBL/GenBank/DDBJ databases">
        <title>WGS assembly of Panicum hallii.</title>
        <authorList>
            <person name="Lovell J."/>
            <person name="Jenkins J."/>
            <person name="Lowry D."/>
            <person name="Mamidi S."/>
            <person name="Sreedasyam A."/>
            <person name="Weng X."/>
            <person name="Barry K."/>
            <person name="Bonette J."/>
            <person name="Campitelli B."/>
            <person name="Daum C."/>
            <person name="Gordon S."/>
            <person name="Gould B."/>
            <person name="Lipzen A."/>
            <person name="Macqueen A."/>
            <person name="Palacio-Mejia J."/>
            <person name="Plott C."/>
            <person name="Shakirov E."/>
            <person name="Shu S."/>
            <person name="Yoshinaga Y."/>
            <person name="Zane M."/>
            <person name="Rokhsar D."/>
            <person name="Grimwood J."/>
            <person name="Schmutz J."/>
            <person name="Juenger T."/>
        </authorList>
    </citation>
    <scope>NUCLEOTIDE SEQUENCE [LARGE SCALE GENOMIC DNA]</scope>
    <source>
        <strain evidence="8">FIL2</strain>
    </source>
</reference>
<dbReference type="EMBL" id="CM008052">
    <property type="protein sequence ID" value="PVH35361.1"/>
    <property type="molecule type" value="Genomic_DNA"/>
</dbReference>
<sequence length="235" mass="26468">MMARGKVQMRRIENPGHRQVTFCKRRMGLLKKANELSVLCDADIGVIVFSPHGKMYELATNGNMQVLIERYKTAYGERQGESSGKKKPQAIPQEVLALAREIELLQKGLRYMYGENDINHMSLDELESLESNLEIWVQNIRSQKMQIMSVEIEMLRNKVGSGCSFLVPVTNSSLHIQGTSSVVPFTNVFQEGILQATNDILQERISEQNGILNASGSVMVPQVPFQLNRGSNCYF</sequence>
<feature type="domain" description="MADS-box" evidence="6">
    <location>
        <begin position="2"/>
        <end position="62"/>
    </location>
</feature>
<evidence type="ECO:0000256" key="2">
    <source>
        <dbReference type="ARBA" id="ARBA00023015"/>
    </source>
</evidence>
<dbReference type="SMART" id="SM00432">
    <property type="entry name" value="MADS"/>
    <property type="match status" value="1"/>
</dbReference>
<gene>
    <name evidence="8" type="ORF">PAHAL_7G162400</name>
</gene>
<dbReference type="GO" id="GO:0046983">
    <property type="term" value="F:protein dimerization activity"/>
    <property type="evidence" value="ECO:0007669"/>
    <property type="project" value="InterPro"/>
</dbReference>
<dbReference type="Pfam" id="PF01486">
    <property type="entry name" value="K-box"/>
    <property type="match status" value="1"/>
</dbReference>
<evidence type="ECO:0000313" key="8">
    <source>
        <dbReference type="EMBL" id="PVH35361.1"/>
    </source>
</evidence>
<keyword evidence="3" id="KW-0238">DNA-binding</keyword>
<dbReference type="Gene3D" id="3.40.1810.10">
    <property type="entry name" value="Transcription factor, MADS-box"/>
    <property type="match status" value="1"/>
</dbReference>
<dbReference type="SUPFAM" id="SSF55455">
    <property type="entry name" value="SRF-like"/>
    <property type="match status" value="1"/>
</dbReference>
<dbReference type="InterPro" id="IPR002100">
    <property type="entry name" value="TF_MADSbox"/>
</dbReference>
<comment type="subcellular location">
    <subcellularLocation>
        <location evidence="1">Nucleus</location>
    </subcellularLocation>
</comment>
<dbReference type="GO" id="GO:0003700">
    <property type="term" value="F:DNA-binding transcription factor activity"/>
    <property type="evidence" value="ECO:0007669"/>
    <property type="project" value="InterPro"/>
</dbReference>